<dbReference type="Proteomes" id="UP000254065">
    <property type="component" value="Unassembled WGS sequence"/>
</dbReference>
<name>A0A378R1J7_9GAMM</name>
<reference evidence="1 2" key="1">
    <citation type="submission" date="2018-06" db="EMBL/GenBank/DDBJ databases">
        <authorList>
            <consortium name="Pathogen Informatics"/>
            <person name="Doyle S."/>
        </authorList>
    </citation>
    <scope>NUCLEOTIDE SEQUENCE [LARGE SCALE GENOMIC DNA]</scope>
    <source>
        <strain evidence="1 2">NCTC12877</strain>
    </source>
</reference>
<proteinExistence type="predicted"/>
<dbReference type="STRING" id="1122244.GCA_000426885_02450"/>
<evidence type="ECO:0000313" key="1">
    <source>
        <dbReference type="EMBL" id="STZ07720.1"/>
    </source>
</evidence>
<evidence type="ECO:0000313" key="2">
    <source>
        <dbReference type="Proteomes" id="UP000254065"/>
    </source>
</evidence>
<accession>A0A378R1J7</accession>
<organism evidence="1 2">
    <name type="scientific">Moraxella caprae</name>
    <dbReference type="NCBI Taxonomy" id="90240"/>
    <lineage>
        <taxon>Bacteria</taxon>
        <taxon>Pseudomonadati</taxon>
        <taxon>Pseudomonadota</taxon>
        <taxon>Gammaproteobacteria</taxon>
        <taxon>Moraxellales</taxon>
        <taxon>Moraxellaceae</taxon>
        <taxon>Moraxella</taxon>
    </lineage>
</organism>
<dbReference type="EMBL" id="UGQB01000004">
    <property type="protein sequence ID" value="STZ07720.1"/>
    <property type="molecule type" value="Genomic_DNA"/>
</dbReference>
<gene>
    <name evidence="1" type="ORF">NCTC12877_00697</name>
</gene>
<keyword evidence="2" id="KW-1185">Reference proteome</keyword>
<dbReference type="AlphaFoldDB" id="A0A378R1J7"/>
<sequence length="147" mass="16141">MGRLGVWVHNADCCDFIVGGDGTAVSIKNMSQQEIIGIQRELNVTHITGGKLAKIINKNGHLEDMPIRSVDGRILTGIDVIGKNGEYISVGGPAKGSTPEKLAETLRKLQILKSEAEKNGTKAMVYYERGNSEKFQRLIEESKKNSW</sequence>
<protein>
    <submittedName>
        <fullName evidence="1">Uncharacterized protein</fullName>
    </submittedName>
</protein>